<dbReference type="InterPro" id="IPR050703">
    <property type="entry name" value="Flavin_MAO"/>
</dbReference>
<feature type="domain" description="Amine oxidase" evidence="2">
    <location>
        <begin position="96"/>
        <end position="357"/>
    </location>
</feature>
<dbReference type="PANTHER" id="PTHR43563:SF14">
    <property type="entry name" value="AMINE OXIDASE"/>
    <property type="match status" value="1"/>
</dbReference>
<dbReference type="PANTHER" id="PTHR43563">
    <property type="entry name" value="AMINE OXIDASE"/>
    <property type="match status" value="1"/>
</dbReference>
<dbReference type="InterPro" id="IPR002937">
    <property type="entry name" value="Amino_oxidase"/>
</dbReference>
<dbReference type="SUPFAM" id="SSF54373">
    <property type="entry name" value="FAD-linked reductases, C-terminal domain"/>
    <property type="match status" value="1"/>
</dbReference>
<gene>
    <name evidence="3" type="ORF">CF394_11510</name>
</gene>
<protein>
    <submittedName>
        <fullName evidence="3">Amine oxidase</fullName>
    </submittedName>
</protein>
<evidence type="ECO:0000313" key="4">
    <source>
        <dbReference type="Proteomes" id="UP000217065"/>
    </source>
</evidence>
<dbReference type="Gene3D" id="3.50.50.60">
    <property type="entry name" value="FAD/NAD(P)-binding domain"/>
    <property type="match status" value="2"/>
</dbReference>
<dbReference type="AlphaFoldDB" id="A0A264W196"/>
<feature type="domain" description="Amine oxidase" evidence="2">
    <location>
        <begin position="12"/>
        <end position="86"/>
    </location>
</feature>
<dbReference type="GO" id="GO:0016491">
    <property type="term" value="F:oxidoreductase activity"/>
    <property type="evidence" value="ECO:0007669"/>
    <property type="project" value="InterPro"/>
</dbReference>
<dbReference type="RefSeq" id="WP_094943811.1">
    <property type="nucleotide sequence ID" value="NZ_NOKQ01000252.1"/>
</dbReference>
<dbReference type="EMBL" id="NOKQ01000252">
    <property type="protein sequence ID" value="OZS77349.1"/>
    <property type="molecule type" value="Genomic_DNA"/>
</dbReference>
<comment type="caution">
    <text evidence="3">The sequence shown here is derived from an EMBL/GenBank/DDBJ whole genome shotgun (WGS) entry which is preliminary data.</text>
</comment>
<sequence length="364" mass="39197">MKPTVVIVGAGLSGLFAATLLEKRGIPCRILEARDRIGGRVVTTNVPGSGAFDLGPTWFWPHFESEMVALTRELGLPTFPQHTEGAMLFEQSPHVAASRHLVPESPESRSLRIAEGVERLISSLAATLTNTPIELGKSVIAIHEQEEGCVVNVTTASGSMEQIQASHVILAIPPRVILRDIVFQPELPSETQANLASKATWMAGQAKLVAVYDRPFWREQGLSGFVSSRVGPMQEIHDASPDSGSGALFGFFGLPAQLRQQLGEDEVKRLALEQLTRLFGEQAAEPVQVLYKDWSTETVTATPEDLEPLRDFPPYGFPPLSGSWTTTLAFAGTESSNAFGGHLEGALRSARAACDLVSSSTGNN</sequence>
<dbReference type="SUPFAM" id="SSF51905">
    <property type="entry name" value="FAD/NAD(P)-binding domain"/>
    <property type="match status" value="1"/>
</dbReference>
<dbReference type="Pfam" id="PF01593">
    <property type="entry name" value="Amino_oxidase"/>
    <property type="match status" value="2"/>
</dbReference>
<comment type="similarity">
    <text evidence="1">Belongs to the flavin monoamine oxidase family.</text>
</comment>
<accession>A0A264W196</accession>
<dbReference type="Proteomes" id="UP000217065">
    <property type="component" value="Unassembled WGS sequence"/>
</dbReference>
<evidence type="ECO:0000256" key="1">
    <source>
        <dbReference type="ARBA" id="ARBA00005995"/>
    </source>
</evidence>
<evidence type="ECO:0000313" key="3">
    <source>
        <dbReference type="EMBL" id="OZS77349.1"/>
    </source>
</evidence>
<dbReference type="OrthoDB" id="56323at2"/>
<proteinExistence type="inferred from homology"/>
<name>A0A264W196_9BACL</name>
<organism evidence="3 4">
    <name type="scientific">Tetzosporium hominis</name>
    <dbReference type="NCBI Taxonomy" id="2020506"/>
    <lineage>
        <taxon>Bacteria</taxon>
        <taxon>Bacillati</taxon>
        <taxon>Bacillota</taxon>
        <taxon>Bacilli</taxon>
        <taxon>Bacillales</taxon>
        <taxon>Caryophanaceae</taxon>
        <taxon>Tetzosporium</taxon>
    </lineage>
</organism>
<dbReference type="InterPro" id="IPR036188">
    <property type="entry name" value="FAD/NAD-bd_sf"/>
</dbReference>
<evidence type="ECO:0000259" key="2">
    <source>
        <dbReference type="Pfam" id="PF01593"/>
    </source>
</evidence>
<keyword evidence="4" id="KW-1185">Reference proteome</keyword>
<reference evidence="3 4" key="1">
    <citation type="submission" date="2017-07" db="EMBL/GenBank/DDBJ databases">
        <title>Tetzosporium hominis gen.nov. sp.nov.</title>
        <authorList>
            <person name="Tetz G."/>
            <person name="Tetz V."/>
        </authorList>
    </citation>
    <scope>NUCLEOTIDE SEQUENCE [LARGE SCALE GENOMIC DNA]</scope>
    <source>
        <strain evidence="3 4">VT-49</strain>
    </source>
</reference>